<dbReference type="SUPFAM" id="SSF54637">
    <property type="entry name" value="Thioesterase/thiol ester dehydrase-isomerase"/>
    <property type="match status" value="1"/>
</dbReference>
<dbReference type="Gene3D" id="3.10.129.10">
    <property type="entry name" value="Hotdog Thioesterase"/>
    <property type="match status" value="1"/>
</dbReference>
<evidence type="ECO:0000259" key="1">
    <source>
        <dbReference type="Pfam" id="PF01575"/>
    </source>
</evidence>
<dbReference type="InterPro" id="IPR029069">
    <property type="entry name" value="HotDog_dom_sf"/>
</dbReference>
<dbReference type="PANTHER" id="PTHR43841:SF1">
    <property type="entry name" value="3-HYDROXYACYL-THIOESTER DEHYDRATASE X"/>
    <property type="match status" value="1"/>
</dbReference>
<proteinExistence type="predicted"/>
<sequence>MKYNFVISETDTYSYAELSGDWNPIHFDSDAAKQAGFERPCAHGMLVASRGLAILQEAGLLQEADLSKTDFTFHAPVLVGDEVYMEAERNSDGYKLTFYSERILVIKGNVTI</sequence>
<dbReference type="PANTHER" id="PTHR43841">
    <property type="entry name" value="3-HYDROXYACYL-THIOESTER DEHYDRATASE HTDX-RELATED"/>
    <property type="match status" value="1"/>
</dbReference>
<reference evidence="2" key="1">
    <citation type="submission" date="2023-06" db="EMBL/GenBank/DDBJ databases">
        <title>A Treasure from Seagulls: Isolation and Description of Aciduricobacillus qingdaonensis gen. nov., sp. nov., a Rare Obligately Uric Acid-utilizing Member in the Family Bacillaceae.</title>
        <authorList>
            <person name="Liu W."/>
            <person name="Wang B."/>
        </authorList>
    </citation>
    <scope>NUCLEOTIDE SEQUENCE</scope>
    <source>
        <strain evidence="2">44XB</strain>
    </source>
</reference>
<gene>
    <name evidence="2" type="ORF">QR721_12470</name>
</gene>
<dbReference type="EMBL" id="CP129113">
    <property type="protein sequence ID" value="WLV24440.1"/>
    <property type="molecule type" value="Genomic_DNA"/>
</dbReference>
<keyword evidence="3" id="KW-1185">Reference proteome</keyword>
<accession>A0ABY9KV52</accession>
<dbReference type="Pfam" id="PF01575">
    <property type="entry name" value="MaoC_dehydratas"/>
    <property type="match status" value="1"/>
</dbReference>
<name>A0ABY9KV52_9BACI</name>
<protein>
    <submittedName>
        <fullName evidence="2">MaoC family dehydratase</fullName>
    </submittedName>
</protein>
<dbReference type="Proteomes" id="UP001180087">
    <property type="component" value="Chromosome"/>
</dbReference>
<dbReference type="InterPro" id="IPR002539">
    <property type="entry name" value="MaoC-like_dom"/>
</dbReference>
<organism evidence="2 3">
    <name type="scientific">Aciduricibacillus chroicocephali</name>
    <dbReference type="NCBI Taxonomy" id="3054939"/>
    <lineage>
        <taxon>Bacteria</taxon>
        <taxon>Bacillati</taxon>
        <taxon>Bacillota</taxon>
        <taxon>Bacilli</taxon>
        <taxon>Bacillales</taxon>
        <taxon>Bacillaceae</taxon>
        <taxon>Aciduricibacillus</taxon>
    </lineage>
</organism>
<dbReference type="RefSeq" id="WP_348027464.1">
    <property type="nucleotide sequence ID" value="NZ_CP129113.1"/>
</dbReference>
<evidence type="ECO:0000313" key="2">
    <source>
        <dbReference type="EMBL" id="WLV24440.1"/>
    </source>
</evidence>
<dbReference type="CDD" id="cd03441">
    <property type="entry name" value="R_hydratase_like"/>
    <property type="match status" value="1"/>
</dbReference>
<feature type="domain" description="MaoC-like" evidence="1">
    <location>
        <begin position="6"/>
        <end position="91"/>
    </location>
</feature>
<evidence type="ECO:0000313" key="3">
    <source>
        <dbReference type="Proteomes" id="UP001180087"/>
    </source>
</evidence>